<evidence type="ECO:0000259" key="3">
    <source>
        <dbReference type="SMART" id="SM00483"/>
    </source>
</evidence>
<dbReference type="SMART" id="SM00483">
    <property type="entry name" value="POLXc"/>
    <property type="match status" value="1"/>
</dbReference>
<proteinExistence type="predicted"/>
<dbReference type="InterPro" id="IPR027421">
    <property type="entry name" value="DNA_pol_lamdba_lyase_dom_sf"/>
</dbReference>
<dbReference type="PANTHER" id="PTHR36928">
    <property type="entry name" value="PHOSPHATASE YCDX-RELATED"/>
    <property type="match status" value="1"/>
</dbReference>
<evidence type="ECO:0000313" key="4">
    <source>
        <dbReference type="EMBL" id="KKQ84808.1"/>
    </source>
</evidence>
<feature type="domain" description="DNA-directed DNA polymerase X" evidence="3">
    <location>
        <begin position="1"/>
        <end position="336"/>
    </location>
</feature>
<dbReference type="InterPro" id="IPR016195">
    <property type="entry name" value="Pol/histidinol_Pase-like"/>
</dbReference>
<organism evidence="4 5">
    <name type="scientific">Candidatus Woesebacteria bacterium GW2011_GWA1_38_8</name>
    <dbReference type="NCBI Taxonomy" id="1618547"/>
    <lineage>
        <taxon>Bacteria</taxon>
        <taxon>Candidatus Woeseibacteriota</taxon>
    </lineage>
</organism>
<dbReference type="GO" id="GO:0008270">
    <property type="term" value="F:zinc ion binding"/>
    <property type="evidence" value="ECO:0007669"/>
    <property type="project" value="TreeGrafter"/>
</dbReference>
<dbReference type="SUPFAM" id="SSF81301">
    <property type="entry name" value="Nucleotidyltransferase"/>
    <property type="match status" value="1"/>
</dbReference>
<dbReference type="Gene3D" id="3.20.20.140">
    <property type="entry name" value="Metal-dependent hydrolases"/>
    <property type="match status" value="1"/>
</dbReference>
<dbReference type="AlphaFoldDB" id="A0A0G0KYR3"/>
<dbReference type="GO" id="GO:0003677">
    <property type="term" value="F:DNA binding"/>
    <property type="evidence" value="ECO:0007669"/>
    <property type="project" value="InterPro"/>
</dbReference>
<dbReference type="Pfam" id="PF14791">
    <property type="entry name" value="DNA_pol_B_thumb"/>
    <property type="match status" value="1"/>
</dbReference>
<gene>
    <name evidence="4" type="ORF">UT06_C0001G0073</name>
</gene>
<dbReference type="Proteomes" id="UP000034710">
    <property type="component" value="Unassembled WGS sequence"/>
</dbReference>
<dbReference type="GO" id="GO:0005829">
    <property type="term" value="C:cytosol"/>
    <property type="evidence" value="ECO:0007669"/>
    <property type="project" value="TreeGrafter"/>
</dbReference>
<evidence type="ECO:0000256" key="1">
    <source>
        <dbReference type="ARBA" id="ARBA00022679"/>
    </source>
</evidence>
<dbReference type="InterPro" id="IPR002054">
    <property type="entry name" value="DNA-dir_DNA_pol_X"/>
</dbReference>
<accession>A0A0G0KYR3</accession>
<dbReference type="InterPro" id="IPR047967">
    <property type="entry name" value="PolX_PHP"/>
</dbReference>
<evidence type="ECO:0000256" key="2">
    <source>
        <dbReference type="ARBA" id="ARBA00022695"/>
    </source>
</evidence>
<protein>
    <submittedName>
        <fullName evidence="4">PHP domain protein</fullName>
    </submittedName>
</protein>
<keyword evidence="2" id="KW-0548">Nucleotidyltransferase</keyword>
<dbReference type="InterPro" id="IPR037160">
    <property type="entry name" value="DNA_Pol_thumb_sf"/>
</dbReference>
<dbReference type="InterPro" id="IPR043519">
    <property type="entry name" value="NT_sf"/>
</dbReference>
<dbReference type="SUPFAM" id="SSF89550">
    <property type="entry name" value="PHP domain-like"/>
    <property type="match status" value="1"/>
</dbReference>
<dbReference type="Gene3D" id="3.30.460.10">
    <property type="entry name" value="Beta Polymerase, domain 2"/>
    <property type="match status" value="1"/>
</dbReference>
<dbReference type="InterPro" id="IPR029398">
    <property type="entry name" value="PolB_thumb"/>
</dbReference>
<dbReference type="Gene3D" id="1.10.150.110">
    <property type="entry name" value="DNA polymerase beta, N-terminal domain-like"/>
    <property type="match status" value="1"/>
</dbReference>
<dbReference type="SUPFAM" id="SSF47802">
    <property type="entry name" value="DNA polymerase beta, N-terminal domain-like"/>
    <property type="match status" value="1"/>
</dbReference>
<dbReference type="Pfam" id="PF14716">
    <property type="entry name" value="HHH_8"/>
    <property type="match status" value="1"/>
</dbReference>
<dbReference type="PIRSF" id="PIRSF005047">
    <property type="entry name" value="UCP005047_YshC"/>
    <property type="match status" value="1"/>
</dbReference>
<dbReference type="InterPro" id="IPR050243">
    <property type="entry name" value="PHP_phosphatase"/>
</dbReference>
<comment type="caution">
    <text evidence="4">The sequence shown here is derived from an EMBL/GenBank/DDBJ whole genome shotgun (WGS) entry which is preliminary data.</text>
</comment>
<dbReference type="GO" id="GO:0042578">
    <property type="term" value="F:phosphoric ester hydrolase activity"/>
    <property type="evidence" value="ECO:0007669"/>
    <property type="project" value="TreeGrafter"/>
</dbReference>
<dbReference type="GO" id="GO:0003887">
    <property type="term" value="F:DNA-directed DNA polymerase activity"/>
    <property type="evidence" value="ECO:0007669"/>
    <property type="project" value="InterPro"/>
</dbReference>
<evidence type="ECO:0000313" key="5">
    <source>
        <dbReference type="Proteomes" id="UP000034710"/>
    </source>
</evidence>
<reference evidence="4 5" key="1">
    <citation type="journal article" date="2015" name="Nature">
        <title>rRNA introns, odd ribosomes, and small enigmatic genomes across a large radiation of phyla.</title>
        <authorList>
            <person name="Brown C.T."/>
            <person name="Hug L.A."/>
            <person name="Thomas B.C."/>
            <person name="Sharon I."/>
            <person name="Castelle C.J."/>
            <person name="Singh A."/>
            <person name="Wilkins M.J."/>
            <person name="Williams K.H."/>
            <person name="Banfield J.F."/>
        </authorList>
    </citation>
    <scope>NUCLEOTIDE SEQUENCE [LARGE SCALE GENOMIC DNA]</scope>
</reference>
<name>A0A0G0KYR3_9BACT</name>
<dbReference type="PANTHER" id="PTHR36928:SF1">
    <property type="entry name" value="PHOSPHATASE YCDX-RELATED"/>
    <property type="match status" value="1"/>
</dbReference>
<dbReference type="InterPro" id="IPR010996">
    <property type="entry name" value="HHH_MUS81"/>
</dbReference>
<dbReference type="Gene3D" id="1.10.150.20">
    <property type="entry name" value="5' to 3' exonuclease, C-terminal subdomain"/>
    <property type="match status" value="1"/>
</dbReference>
<keyword evidence="1" id="KW-0808">Transferase</keyword>
<dbReference type="Gene3D" id="3.30.210.10">
    <property type="entry name" value="DNA polymerase, thumb domain"/>
    <property type="match status" value="1"/>
</dbReference>
<dbReference type="InterPro" id="IPR022311">
    <property type="entry name" value="PolX-like"/>
</dbReference>
<sequence>MDNVEIANLLRNVAAALQIQDKDDNKFKIIAYERAADAIEHLSSEAKDIYDEGKLEDIPGVGKSIAKHLSDIFEKGISKELDTLLSQIPSSVFELLPLDGIGPKLAYKLVTELKIESPNAISKLKVFAERGKIENLEGFGIESQAGILKAISDYKGNVKRHLLNYAEGISGMLIGWMKKDENTVSADTLGSLRRRASTVGDIDIAVASNNPDRSIEHFINYPDSKRTLEKGDRKASILIPGNIQVDLRAQEPDSYGALLQHFTGSKHHNIALREYALSLSPSLSLSEYGIRKISKQETVNSKQKTGFNKRITKIFRKEEEFYNYLGLEWIPPELREGGSEIQFSLEKKLPKIVDCTDIKGDLQIHSNFDIETSHDLGLSSYEEIVGKANALGYEYVAFTEHNPSRSKHTDAQIIDLLKRKRETVEKLNEAISNKPLEISSNRKTENSKQKTVIGIKRVFNSLEIDILSDGNLPVPENALETLDFALVSIHSNFRLNKVEMTKRIISALSHPVVLVLAHPTGRKLNERESIEADWERIFEYCINNKKLIEINGDPMRLDLPDHLVKTAVKMGVVFSLGTDSHHIDHMDNMRYAVDVARRGWAEKKNIVNTLTLTEIEEVIK</sequence>
<dbReference type="EMBL" id="LBVJ01000001">
    <property type="protein sequence ID" value="KKQ84808.1"/>
    <property type="molecule type" value="Genomic_DNA"/>
</dbReference>
<dbReference type="CDD" id="cd07436">
    <property type="entry name" value="PHP_PolX"/>
    <property type="match status" value="1"/>
</dbReference>